<name>A0ABQ5C9R1_9ASTR</name>
<evidence type="ECO:0000313" key="3">
    <source>
        <dbReference type="Proteomes" id="UP001151760"/>
    </source>
</evidence>
<evidence type="ECO:0000313" key="2">
    <source>
        <dbReference type="EMBL" id="GJT22812.1"/>
    </source>
</evidence>
<organism evidence="2 3">
    <name type="scientific">Tanacetum coccineum</name>
    <dbReference type="NCBI Taxonomy" id="301880"/>
    <lineage>
        <taxon>Eukaryota</taxon>
        <taxon>Viridiplantae</taxon>
        <taxon>Streptophyta</taxon>
        <taxon>Embryophyta</taxon>
        <taxon>Tracheophyta</taxon>
        <taxon>Spermatophyta</taxon>
        <taxon>Magnoliopsida</taxon>
        <taxon>eudicotyledons</taxon>
        <taxon>Gunneridae</taxon>
        <taxon>Pentapetalae</taxon>
        <taxon>asterids</taxon>
        <taxon>campanulids</taxon>
        <taxon>Asterales</taxon>
        <taxon>Asteraceae</taxon>
        <taxon>Asteroideae</taxon>
        <taxon>Anthemideae</taxon>
        <taxon>Anthemidinae</taxon>
        <taxon>Tanacetum</taxon>
    </lineage>
</organism>
<dbReference type="Proteomes" id="UP001151760">
    <property type="component" value="Unassembled WGS sequence"/>
</dbReference>
<keyword evidence="3" id="KW-1185">Reference proteome</keyword>
<gene>
    <name evidence="2" type="ORF">Tco_0892749</name>
</gene>
<proteinExistence type="predicted"/>
<feature type="region of interest" description="Disordered" evidence="1">
    <location>
        <begin position="514"/>
        <end position="536"/>
    </location>
</feature>
<reference evidence="2" key="2">
    <citation type="submission" date="2022-01" db="EMBL/GenBank/DDBJ databases">
        <authorList>
            <person name="Yamashiro T."/>
            <person name="Shiraishi A."/>
            <person name="Satake H."/>
            <person name="Nakayama K."/>
        </authorList>
    </citation>
    <scope>NUCLEOTIDE SEQUENCE</scope>
</reference>
<accession>A0ABQ5C9R1</accession>
<dbReference type="EMBL" id="BQNB010014001">
    <property type="protein sequence ID" value="GJT22812.1"/>
    <property type="molecule type" value="Genomic_DNA"/>
</dbReference>
<protein>
    <submittedName>
        <fullName evidence="2">Uncharacterized protein</fullName>
    </submittedName>
</protein>
<feature type="region of interest" description="Disordered" evidence="1">
    <location>
        <begin position="407"/>
        <end position="430"/>
    </location>
</feature>
<sequence length="967" mass="108566">MGRVCFIKPEKGAFDSPSPQGVRLVDVVPDMSAFGWLFNSHDVHLVFITPCRVRLVGWQPPRGALVGAVTAQGGVWYYGSLTMVRLAFPPAARAAFGLYFHQRGYDTHLLETIDSNTTPDSTNMCHRGGEIVQDAEQVKSPLLNAEVFKTKDMVEKEVYNELSNIFLQLEKYCISLEISIKQKEESFQSNKPCKNQGFPEFHKFFVINDLKAQLQAKTTLICDLKNQIKSVKDASNEAKVKNDIDVIETINIELEHSVPNLLATNEQLHKESEHLKQTYKELYDSIKKTRVQNKDNNDPLISQINQKSVENDDLKVQIQEKVFANAALKNELRKLKGNSVETKFAKASILGKTPLQPSRTHLVVRQPNAFTSERPRISRPRFASKVDEKNDLSKIVTPHYLPKVRESAPVKPHHVNAPSSSRNSQKELDLASARTHRTPNACIPNPRNISRCLHVSKSSCVPSNVVPLVDHSRNSSFFSDSKHFVCSTCQKCVFNENHDDCITKFLKEVNSHAMVKSHKTRNNNKPVEPKSHTQKPGRQIVIGQMFSLNKSSAMHEKPHTPRSCLRWKPTGRIFKTVGLRWIPTGKMFTDSTTNVDSEPLNGSNDDIANPYECDQTLYFSAGTFNSSAGTSVNPIKERLRVWLPKRLISHTLGVHISSGLVLHQMTLDHSSSSLGPHCLMTSVHISSGLVLHQMTLDHSSSSLSPHCLMTSVHISSGLVLHQMMLDHSSSRLGPHCLMTFEQNSSGLVLHQITFEQIGSSLVLQSLMSFDHISSSLVPQCQMASAGISSGLAPQRKEKCTLQCALSLKEEKSSYTMAEENIPAPTPTRTYNTNFFRAFTTSANVPSIYIQLPYTLPLSIQLTYSCHLLLVKRMHVNNQHQPWRAIPFLINRCFTGKTSGSDKPRNPVLQILHIHRRSELPMHVTGDDFPLGNLKLVPKGEKDEVFGMPILKHLITEAIQQLPYYQQY</sequence>
<evidence type="ECO:0000256" key="1">
    <source>
        <dbReference type="SAM" id="MobiDB-lite"/>
    </source>
</evidence>
<reference evidence="2" key="1">
    <citation type="journal article" date="2022" name="Int. J. Mol. Sci.">
        <title>Draft Genome of Tanacetum Coccineum: Genomic Comparison of Closely Related Tanacetum-Family Plants.</title>
        <authorList>
            <person name="Yamashiro T."/>
            <person name="Shiraishi A."/>
            <person name="Nakayama K."/>
            <person name="Satake H."/>
        </authorList>
    </citation>
    <scope>NUCLEOTIDE SEQUENCE</scope>
</reference>
<comment type="caution">
    <text evidence="2">The sequence shown here is derived from an EMBL/GenBank/DDBJ whole genome shotgun (WGS) entry which is preliminary data.</text>
</comment>